<evidence type="ECO:0000313" key="3">
    <source>
        <dbReference type="EMBL" id="GIL31942.1"/>
    </source>
</evidence>
<dbReference type="PANTHER" id="PTHR30590">
    <property type="entry name" value="INNER MEMBRANE PROTEIN"/>
    <property type="match status" value="1"/>
</dbReference>
<reference evidence="4" key="1">
    <citation type="journal article" date="2021" name="Int. J. Syst. Evol. Microbiol.">
        <title>Actinocatenispora comari sp. nov., an endophytic actinomycete isolated from aerial parts of Comarum salesowianum.</title>
        <authorList>
            <person name="Oyunbileg N."/>
            <person name="Iizaka Y."/>
            <person name="Hamada M."/>
            <person name="Davaapurev B.O."/>
            <person name="Fukumoto A."/>
            <person name="Tsetseg B."/>
            <person name="Kato F."/>
            <person name="Tamura T."/>
            <person name="Batkhuu J."/>
            <person name="Anzai Y."/>
        </authorList>
    </citation>
    <scope>NUCLEOTIDE SEQUENCE [LARGE SCALE GENOMIC DNA]</scope>
    <source>
        <strain evidence="4">NUM-2625</strain>
    </source>
</reference>
<keyword evidence="4" id="KW-1185">Reference proteome</keyword>
<dbReference type="InterPro" id="IPR007349">
    <property type="entry name" value="DUF418"/>
</dbReference>
<protein>
    <recommendedName>
        <fullName evidence="2">DUF418 domain-containing protein</fullName>
    </recommendedName>
</protein>
<dbReference type="EMBL" id="BOPO01000151">
    <property type="protein sequence ID" value="GIL31942.1"/>
    <property type="molecule type" value="Genomic_DNA"/>
</dbReference>
<dbReference type="Pfam" id="PF04235">
    <property type="entry name" value="DUF418"/>
    <property type="match status" value="1"/>
</dbReference>
<evidence type="ECO:0000259" key="2">
    <source>
        <dbReference type="Pfam" id="PF04235"/>
    </source>
</evidence>
<feature type="transmembrane region" description="Helical" evidence="1">
    <location>
        <begin position="149"/>
        <end position="173"/>
    </location>
</feature>
<feature type="domain" description="DUF418" evidence="2">
    <location>
        <begin position="212"/>
        <end position="327"/>
    </location>
</feature>
<accession>A0A8J4ENX9</accession>
<evidence type="ECO:0000256" key="1">
    <source>
        <dbReference type="SAM" id="Phobius"/>
    </source>
</evidence>
<keyword evidence="1" id="KW-0812">Transmembrane</keyword>
<proteinExistence type="predicted"/>
<feature type="transmembrane region" description="Helical" evidence="1">
    <location>
        <begin position="290"/>
        <end position="309"/>
    </location>
</feature>
<feature type="transmembrane region" description="Helical" evidence="1">
    <location>
        <begin position="71"/>
        <end position="89"/>
    </location>
</feature>
<dbReference type="Proteomes" id="UP000614996">
    <property type="component" value="Unassembled WGS sequence"/>
</dbReference>
<gene>
    <name evidence="3" type="ORF">NUM_71960</name>
</gene>
<feature type="transmembrane region" description="Helical" evidence="1">
    <location>
        <begin position="101"/>
        <end position="118"/>
    </location>
</feature>
<evidence type="ECO:0000313" key="4">
    <source>
        <dbReference type="Proteomes" id="UP000614996"/>
    </source>
</evidence>
<organism evidence="3 4">
    <name type="scientific">Actinocatenispora comari</name>
    <dbReference type="NCBI Taxonomy" id="2807577"/>
    <lineage>
        <taxon>Bacteria</taxon>
        <taxon>Bacillati</taxon>
        <taxon>Actinomycetota</taxon>
        <taxon>Actinomycetes</taxon>
        <taxon>Micromonosporales</taxon>
        <taxon>Micromonosporaceae</taxon>
        <taxon>Actinocatenispora</taxon>
    </lineage>
</organism>
<feature type="transmembrane region" description="Helical" evidence="1">
    <location>
        <begin position="221"/>
        <end position="241"/>
    </location>
</feature>
<sequence>MATESRSVPERTATAPAAPPGRISALDVLRGFALCGILVVNVQPIANAGARVLDDTGTSAQWPGLLFDQRFFPIFSLLFGIGFALLLRSAGQRVARPRVVLLRRLLVLLAVGLAHHLLLWQGDILAVYAVVGLAVLLPLSFAPRWLTAALAVPVLAAGLVVGTGFFSLIPGLFLVGAALTRYGVVDRLDRARLAPWLLLPAFAVATAPVLYVQLTNGGPRAFALAGLLTAGAYCCGLLALLGTPLAPALRVLFTPLGRLALTNYLTATVLVRLVAPLLGGRPENWSSGTVLAIAGPILAAQWVFGTLWLRRYRQGPLEWLWRWATWARRTPLRR</sequence>
<dbReference type="RefSeq" id="WP_207129493.1">
    <property type="nucleotide sequence ID" value="NZ_BOPO01000151.1"/>
</dbReference>
<comment type="caution">
    <text evidence="3">The sequence shown here is derived from an EMBL/GenBank/DDBJ whole genome shotgun (WGS) entry which is preliminary data.</text>
</comment>
<name>A0A8J4ENX9_9ACTN</name>
<feature type="transmembrane region" description="Helical" evidence="1">
    <location>
        <begin position="193"/>
        <end position="214"/>
    </location>
</feature>
<dbReference type="PANTHER" id="PTHR30590:SF2">
    <property type="entry name" value="INNER MEMBRANE PROTEIN"/>
    <property type="match status" value="1"/>
</dbReference>
<feature type="transmembrane region" description="Helical" evidence="1">
    <location>
        <begin position="124"/>
        <end position="142"/>
    </location>
</feature>
<dbReference type="InterPro" id="IPR052529">
    <property type="entry name" value="Bact_Transport_Assoc"/>
</dbReference>
<keyword evidence="1" id="KW-0472">Membrane</keyword>
<keyword evidence="1" id="KW-1133">Transmembrane helix</keyword>
<dbReference type="AlphaFoldDB" id="A0A8J4ENX9"/>